<keyword evidence="1" id="KW-0812">Transmembrane</keyword>
<dbReference type="EMBL" id="CAXITT010000162">
    <property type="protein sequence ID" value="CAL1534139.1"/>
    <property type="molecule type" value="Genomic_DNA"/>
</dbReference>
<feature type="domain" description="Temptin Cys/Cys disulfide" evidence="2">
    <location>
        <begin position="40"/>
        <end position="136"/>
    </location>
</feature>
<sequence>MPHLFLNLGSELGAPERRQPVVISTMLTWVYLAAAICTASAFLRYQGAIPNGDIVPDPCRIGDWPGVGHFSSNGAGPRNEFGLDFAAAGHVWTQSLCQKDSDRDGRTNGQELGDPTCRWTPTSTISLAAPTTHPGICEPIGSSACAWQAFLC</sequence>
<dbReference type="AlphaFoldDB" id="A0AAV2HJC8"/>
<dbReference type="Proteomes" id="UP001497497">
    <property type="component" value="Unassembled WGS sequence"/>
</dbReference>
<comment type="caution">
    <text evidence="3">The sequence shown here is derived from an EMBL/GenBank/DDBJ whole genome shotgun (WGS) entry which is preliminary data.</text>
</comment>
<evidence type="ECO:0000256" key="1">
    <source>
        <dbReference type="SAM" id="Phobius"/>
    </source>
</evidence>
<name>A0AAV2HJC8_LYMST</name>
<keyword evidence="4" id="KW-1185">Reference proteome</keyword>
<keyword evidence="1" id="KW-0472">Membrane</keyword>
<dbReference type="Pfam" id="PF24784">
    <property type="entry name" value="Temptin_C"/>
    <property type="match status" value="1"/>
</dbReference>
<dbReference type="PANTHER" id="PTHR34737:SF2">
    <property type="entry name" value="EF-HAND DOMAIN-CONTAINING PROTEIN"/>
    <property type="match status" value="1"/>
</dbReference>
<dbReference type="PANTHER" id="PTHR34737">
    <property type="entry name" value="EF-HAND DOMAIN-CONTAINING PROTEIN"/>
    <property type="match status" value="1"/>
</dbReference>
<dbReference type="InterPro" id="IPR057626">
    <property type="entry name" value="S-S_Temptin"/>
</dbReference>
<keyword evidence="1" id="KW-1133">Transmembrane helix</keyword>
<evidence type="ECO:0000313" key="4">
    <source>
        <dbReference type="Proteomes" id="UP001497497"/>
    </source>
</evidence>
<gene>
    <name evidence="3" type="ORF">GSLYS_00008099001</name>
</gene>
<evidence type="ECO:0000313" key="3">
    <source>
        <dbReference type="EMBL" id="CAL1534139.1"/>
    </source>
</evidence>
<reference evidence="3 4" key="1">
    <citation type="submission" date="2024-04" db="EMBL/GenBank/DDBJ databases">
        <authorList>
            <consortium name="Genoscope - CEA"/>
            <person name="William W."/>
        </authorList>
    </citation>
    <scope>NUCLEOTIDE SEQUENCE [LARGE SCALE GENOMIC DNA]</scope>
</reference>
<feature type="transmembrane region" description="Helical" evidence="1">
    <location>
        <begin position="20"/>
        <end position="43"/>
    </location>
</feature>
<accession>A0AAV2HJC8</accession>
<proteinExistence type="predicted"/>
<evidence type="ECO:0000259" key="2">
    <source>
        <dbReference type="Pfam" id="PF24784"/>
    </source>
</evidence>
<dbReference type="InterPro" id="IPR055313">
    <property type="entry name" value="Temptin-like"/>
</dbReference>
<protein>
    <recommendedName>
        <fullName evidence="2">Temptin Cys/Cys disulfide domain-containing protein</fullName>
    </recommendedName>
</protein>
<organism evidence="3 4">
    <name type="scientific">Lymnaea stagnalis</name>
    <name type="common">Great pond snail</name>
    <name type="synonym">Helix stagnalis</name>
    <dbReference type="NCBI Taxonomy" id="6523"/>
    <lineage>
        <taxon>Eukaryota</taxon>
        <taxon>Metazoa</taxon>
        <taxon>Spiralia</taxon>
        <taxon>Lophotrochozoa</taxon>
        <taxon>Mollusca</taxon>
        <taxon>Gastropoda</taxon>
        <taxon>Heterobranchia</taxon>
        <taxon>Euthyneura</taxon>
        <taxon>Panpulmonata</taxon>
        <taxon>Hygrophila</taxon>
        <taxon>Lymnaeoidea</taxon>
        <taxon>Lymnaeidae</taxon>
        <taxon>Lymnaea</taxon>
    </lineage>
</organism>